<gene>
    <name evidence="3" type="ORF">HFM93_13715</name>
</gene>
<dbReference type="Pfam" id="PF03374">
    <property type="entry name" value="ANT"/>
    <property type="match status" value="1"/>
</dbReference>
<dbReference type="EMBL" id="JAAWUZ010000072">
    <property type="protein sequence ID" value="NSG31289.1"/>
    <property type="molecule type" value="Genomic_DNA"/>
</dbReference>
<feature type="domain" description="AntA/AntB antirepressor" evidence="2">
    <location>
        <begin position="16"/>
        <end position="81"/>
    </location>
</feature>
<comment type="caution">
    <text evidence="3">The sequence shown here is derived from an EMBL/GenBank/DDBJ whole genome shotgun (WGS) entry which is preliminary data.</text>
</comment>
<dbReference type="Pfam" id="PF08346">
    <property type="entry name" value="AntA"/>
    <property type="match status" value="1"/>
</dbReference>
<dbReference type="InterPro" id="IPR013557">
    <property type="entry name" value="AntA/B_antirep"/>
</dbReference>
<organism evidence="3 4">
    <name type="scientific">Faecalicatena fissicatena</name>
    <dbReference type="NCBI Taxonomy" id="290055"/>
    <lineage>
        <taxon>Bacteria</taxon>
        <taxon>Bacillati</taxon>
        <taxon>Bacillota</taxon>
        <taxon>Clostridia</taxon>
        <taxon>Lachnospirales</taxon>
        <taxon>Lachnospiraceae</taxon>
        <taxon>Faecalicatena</taxon>
    </lineage>
</organism>
<sequence length="239" mass="27457">MNGLLKINYGTEQPTVSARDLHEALEIKTAFKDWFPRMTEYGFEAGKDFSSEMSKSTGGRPAVDYQISIDMAKQICMIQRNEKGRQYRQYFLDLEKAWNTPEQIFARALKMADQQIEKLKASNASLVEDVQRMRPKEVFADAVSVSNTCILIGELAKILKQNGVDIGQNRLFTWMRENRFLISRKGTDYNMPTQRSMEAGLFEIKERTINNPDGSVRITKTVLVTGKGQQYFVNKFLKE</sequence>
<dbReference type="RefSeq" id="WP_173865719.1">
    <property type="nucleotide sequence ID" value="NZ_JAAWUU010000005.1"/>
</dbReference>
<evidence type="ECO:0000313" key="4">
    <source>
        <dbReference type="Proteomes" id="UP000821846"/>
    </source>
</evidence>
<accession>A0ABX2H0D4</accession>
<dbReference type="InterPro" id="IPR005039">
    <property type="entry name" value="Ant_C"/>
</dbReference>
<evidence type="ECO:0000259" key="1">
    <source>
        <dbReference type="Pfam" id="PF03374"/>
    </source>
</evidence>
<reference evidence="3 4" key="1">
    <citation type="journal article" date="2020" name="Cell Host Microbe">
        <title>Functional and Genomic Variation between Human-Derived Isolates of Lachnospiraceae Reveals Inter- and Intra-Species Diversity.</title>
        <authorList>
            <person name="Sorbara M.T."/>
            <person name="Littmann E.R."/>
            <person name="Fontana E."/>
            <person name="Moody T.U."/>
            <person name="Kohout C.E."/>
            <person name="Gjonbalaj M."/>
            <person name="Eaton V."/>
            <person name="Seok R."/>
            <person name="Leiner I.M."/>
            <person name="Pamer E.G."/>
        </authorList>
    </citation>
    <scope>NUCLEOTIDE SEQUENCE [LARGE SCALE GENOMIC DNA]</scope>
    <source>
        <strain evidence="3 4">MSK.14.16</strain>
    </source>
</reference>
<protein>
    <submittedName>
        <fullName evidence="3">Oxidoreductase</fullName>
    </submittedName>
</protein>
<name>A0ABX2H0D4_9FIRM</name>
<evidence type="ECO:0000259" key="2">
    <source>
        <dbReference type="Pfam" id="PF08346"/>
    </source>
</evidence>
<dbReference type="Proteomes" id="UP000821846">
    <property type="component" value="Unassembled WGS sequence"/>
</dbReference>
<keyword evidence="4" id="KW-1185">Reference proteome</keyword>
<evidence type="ECO:0000313" key="3">
    <source>
        <dbReference type="EMBL" id="NSG31289.1"/>
    </source>
</evidence>
<proteinExistence type="predicted"/>
<feature type="domain" description="Antirepressor protein C-terminal" evidence="1">
    <location>
        <begin position="130"/>
        <end position="238"/>
    </location>
</feature>